<organism evidence="2">
    <name type="scientific">hydrothermal vent metagenome</name>
    <dbReference type="NCBI Taxonomy" id="652676"/>
    <lineage>
        <taxon>unclassified sequences</taxon>
        <taxon>metagenomes</taxon>
        <taxon>ecological metagenomes</taxon>
    </lineage>
</organism>
<dbReference type="InterPro" id="IPR001173">
    <property type="entry name" value="Glyco_trans_2-like"/>
</dbReference>
<name>A0A3B1D475_9ZZZZ</name>
<evidence type="ECO:0000259" key="1">
    <source>
        <dbReference type="Pfam" id="PF00535"/>
    </source>
</evidence>
<dbReference type="InterPro" id="IPR029044">
    <property type="entry name" value="Nucleotide-diphossugar_trans"/>
</dbReference>
<protein>
    <submittedName>
        <fullName evidence="2">Acetyl-coenzyme A synthetase</fullName>
        <ecNumber evidence="2">6.2.1.1</ecNumber>
    </submittedName>
</protein>
<feature type="domain" description="Glycosyltransferase 2-like" evidence="1">
    <location>
        <begin position="19"/>
        <end position="161"/>
    </location>
</feature>
<dbReference type="EMBL" id="UOGJ01000113">
    <property type="protein sequence ID" value="VAX36969.1"/>
    <property type="molecule type" value="Genomic_DNA"/>
</dbReference>
<accession>A0A3B1D475</accession>
<proteinExistence type="predicted"/>
<gene>
    <name evidence="2" type="ORF">MNBD_UNCLBAC01-1855</name>
</gene>
<keyword evidence="2" id="KW-0436">Ligase</keyword>
<dbReference type="EC" id="6.2.1.1" evidence="2"/>
<dbReference type="Pfam" id="PF00535">
    <property type="entry name" value="Glycos_transf_2"/>
    <property type="match status" value="1"/>
</dbReference>
<reference evidence="2" key="1">
    <citation type="submission" date="2018-06" db="EMBL/GenBank/DDBJ databases">
        <authorList>
            <person name="Zhirakovskaya E."/>
        </authorList>
    </citation>
    <scope>NUCLEOTIDE SEQUENCE</scope>
</reference>
<dbReference type="SUPFAM" id="SSF53448">
    <property type="entry name" value="Nucleotide-diphospho-sugar transferases"/>
    <property type="match status" value="1"/>
</dbReference>
<sequence>MKISGFTIARNAVKFNYPILESIHSILPICDEFIVNVGDSKDDTLGLIQSIKSDKIRIIQNTWDMTMGKEVLSYQTNLALKECSGDWAFYLQTDEVIHEDDLPKLKHLMQQYVTDETIDALRFKWLHFYGSYHRYRIDSGWYQKQDRIVRNNGQVESFGDAFGFQRKDGKSINRKNTQCLLYHYGWVQPQEVMAQRRVNAEKIGFVQLKDNERQEQYTYGDLSRFHPYFGSHPKVMSKKVSDHAMSQQDQKAKKQQYWYHPGQWFNWRYKTGKRVKVKI</sequence>
<evidence type="ECO:0000313" key="2">
    <source>
        <dbReference type="EMBL" id="VAX36969.1"/>
    </source>
</evidence>
<dbReference type="AlphaFoldDB" id="A0A3B1D475"/>
<dbReference type="Gene3D" id="3.90.550.10">
    <property type="entry name" value="Spore Coat Polysaccharide Biosynthesis Protein SpsA, Chain A"/>
    <property type="match status" value="1"/>
</dbReference>
<dbReference type="GO" id="GO:0003987">
    <property type="term" value="F:acetate-CoA ligase activity"/>
    <property type="evidence" value="ECO:0007669"/>
    <property type="project" value="UniProtKB-EC"/>
</dbReference>